<name>A0ABX6P889_9BURK</name>
<dbReference type="InterPro" id="IPR029069">
    <property type="entry name" value="HotDog_dom_sf"/>
</dbReference>
<dbReference type="InterPro" id="IPR006683">
    <property type="entry name" value="Thioestr_dom"/>
</dbReference>
<comment type="similarity">
    <text evidence="1">Belongs to the thioesterase PaaI family.</text>
</comment>
<dbReference type="Gene3D" id="3.10.129.10">
    <property type="entry name" value="Hotdog Thioesterase"/>
    <property type="match status" value="1"/>
</dbReference>
<proteinExistence type="inferred from homology"/>
<gene>
    <name evidence="4" type="ORF">HK414_22350</name>
</gene>
<reference evidence="4 5" key="1">
    <citation type="submission" date="2020-05" db="EMBL/GenBank/DDBJ databases">
        <title>Ramlibacter rhizophilus sp. nov., isolated from rhizosphere soil of national flower Mugunghwa from South Korea.</title>
        <authorList>
            <person name="Zheng-Fei Y."/>
            <person name="Huan T."/>
        </authorList>
    </citation>
    <scope>NUCLEOTIDE SEQUENCE [LARGE SCALE GENOMIC DNA]</scope>
    <source>
        <strain evidence="4 5">H242</strain>
    </source>
</reference>
<dbReference type="Pfam" id="PF03061">
    <property type="entry name" value="4HBT"/>
    <property type="match status" value="1"/>
</dbReference>
<dbReference type="Proteomes" id="UP000500826">
    <property type="component" value="Chromosome"/>
</dbReference>
<evidence type="ECO:0000313" key="5">
    <source>
        <dbReference type="Proteomes" id="UP000500826"/>
    </source>
</evidence>
<evidence type="ECO:0000256" key="1">
    <source>
        <dbReference type="ARBA" id="ARBA00008324"/>
    </source>
</evidence>
<dbReference type="EMBL" id="CP053418">
    <property type="protein sequence ID" value="QJW85186.1"/>
    <property type="molecule type" value="Genomic_DNA"/>
</dbReference>
<evidence type="ECO:0000313" key="4">
    <source>
        <dbReference type="EMBL" id="QJW85186.1"/>
    </source>
</evidence>
<dbReference type="NCBIfam" id="TIGR00369">
    <property type="entry name" value="unchar_dom_1"/>
    <property type="match status" value="1"/>
</dbReference>
<feature type="domain" description="Thioesterase" evidence="3">
    <location>
        <begin position="49"/>
        <end position="132"/>
    </location>
</feature>
<dbReference type="CDD" id="cd03443">
    <property type="entry name" value="PaaI_thioesterase"/>
    <property type="match status" value="1"/>
</dbReference>
<keyword evidence="2" id="KW-0378">Hydrolase</keyword>
<evidence type="ECO:0000259" key="3">
    <source>
        <dbReference type="Pfam" id="PF03061"/>
    </source>
</evidence>
<dbReference type="PANTHER" id="PTHR21660">
    <property type="entry name" value="THIOESTERASE SUPERFAMILY MEMBER-RELATED"/>
    <property type="match status" value="1"/>
</dbReference>
<accession>A0ABX6P889</accession>
<keyword evidence="5" id="KW-1185">Reference proteome</keyword>
<sequence length="142" mass="14502">MNADGVARAPEPATSGLREHLGIRFIGMQDGAAVLALTIGPEHMNLASTLHGGAIATLVDIACALAARVPPGLPGAEPAAARRGVATLSMTLNFTRPVSAGTVRAFGRRVGGGRSIVFAACDVFDDQDRLVANGSGCYAFRS</sequence>
<evidence type="ECO:0000256" key="2">
    <source>
        <dbReference type="ARBA" id="ARBA00022801"/>
    </source>
</evidence>
<dbReference type="PANTHER" id="PTHR21660:SF1">
    <property type="entry name" value="ACYL-COENZYME A THIOESTERASE 13"/>
    <property type="match status" value="1"/>
</dbReference>
<organism evidence="4 5">
    <name type="scientific">Ramlibacter terrae</name>
    <dbReference type="NCBI Taxonomy" id="2732511"/>
    <lineage>
        <taxon>Bacteria</taxon>
        <taxon>Pseudomonadati</taxon>
        <taxon>Pseudomonadota</taxon>
        <taxon>Betaproteobacteria</taxon>
        <taxon>Burkholderiales</taxon>
        <taxon>Comamonadaceae</taxon>
        <taxon>Ramlibacter</taxon>
    </lineage>
</organism>
<dbReference type="InterPro" id="IPR003736">
    <property type="entry name" value="PAAI_dom"/>
</dbReference>
<dbReference type="SUPFAM" id="SSF54637">
    <property type="entry name" value="Thioesterase/thiol ester dehydrase-isomerase"/>
    <property type="match status" value="1"/>
</dbReference>
<protein>
    <submittedName>
        <fullName evidence="4">PaaI family thioesterase</fullName>
    </submittedName>
</protein>
<dbReference type="InterPro" id="IPR039298">
    <property type="entry name" value="ACOT13"/>
</dbReference>